<evidence type="ECO:0000256" key="1">
    <source>
        <dbReference type="SAM" id="Phobius"/>
    </source>
</evidence>
<dbReference type="KEGG" id="bpip:BPP43_10510"/>
<organism evidence="2 3">
    <name type="scientific">Brachyspira pilosicoli P43/6/78</name>
    <dbReference type="NCBI Taxonomy" id="1042417"/>
    <lineage>
        <taxon>Bacteria</taxon>
        <taxon>Pseudomonadati</taxon>
        <taxon>Spirochaetota</taxon>
        <taxon>Spirochaetia</taxon>
        <taxon>Brachyspirales</taxon>
        <taxon>Brachyspiraceae</taxon>
        <taxon>Brachyspira</taxon>
    </lineage>
</organism>
<accession>A0A3B6VTH3</accession>
<evidence type="ECO:0008006" key="4">
    <source>
        <dbReference type="Google" id="ProtNLM"/>
    </source>
</evidence>
<dbReference type="EMBL" id="CP002873">
    <property type="protein sequence ID" value="AGA67272.1"/>
    <property type="molecule type" value="Genomic_DNA"/>
</dbReference>
<reference evidence="2 3" key="1">
    <citation type="journal article" date="2013" name="Genome Announc.">
        <title>Complete Genome Sequence of the Porcine Strain Brachyspira pilosicoli P43/6/78(T.).</title>
        <authorList>
            <person name="Lin C."/>
            <person name="den Bakker H.C."/>
            <person name="Suzuki H."/>
            <person name="Lefebure T."/>
            <person name="Ponnala L."/>
            <person name="Sun Q."/>
            <person name="Stanhope M.J."/>
            <person name="Wiedmann M."/>
            <person name="Duhamel G.E."/>
        </authorList>
    </citation>
    <scope>NUCLEOTIDE SEQUENCE [LARGE SCALE GENOMIC DNA]</scope>
    <source>
        <strain evidence="2 3">P43/6/78</strain>
    </source>
</reference>
<feature type="transmembrane region" description="Helical" evidence="1">
    <location>
        <begin position="167"/>
        <end position="185"/>
    </location>
</feature>
<keyword evidence="1" id="KW-0472">Membrane</keyword>
<keyword evidence="1" id="KW-1133">Transmembrane helix</keyword>
<keyword evidence="1" id="KW-0812">Transmembrane</keyword>
<proteinExistence type="predicted"/>
<feature type="transmembrane region" description="Helical" evidence="1">
    <location>
        <begin position="221"/>
        <end position="237"/>
    </location>
</feature>
<dbReference type="RefSeq" id="WP_015274845.1">
    <property type="nucleotide sequence ID" value="NC_019908.1"/>
</dbReference>
<feature type="transmembrane region" description="Helical" evidence="1">
    <location>
        <begin position="6"/>
        <end position="26"/>
    </location>
</feature>
<feature type="transmembrane region" description="Helical" evidence="1">
    <location>
        <begin position="197"/>
        <end position="215"/>
    </location>
</feature>
<keyword evidence="3" id="KW-1185">Reference proteome</keyword>
<feature type="transmembrane region" description="Helical" evidence="1">
    <location>
        <begin position="85"/>
        <end position="110"/>
    </location>
</feature>
<evidence type="ECO:0000313" key="3">
    <source>
        <dbReference type="Proteomes" id="UP000010793"/>
    </source>
</evidence>
<feature type="transmembrane region" description="Helical" evidence="1">
    <location>
        <begin position="141"/>
        <end position="161"/>
    </location>
</feature>
<gene>
    <name evidence="2" type="ORF">BPP43_10510</name>
</gene>
<feature type="transmembrane region" description="Helical" evidence="1">
    <location>
        <begin position="47"/>
        <end position="70"/>
    </location>
</feature>
<dbReference type="AlphaFoldDB" id="A0A3B6VTH3"/>
<dbReference type="Proteomes" id="UP000010793">
    <property type="component" value="Chromosome"/>
</dbReference>
<protein>
    <recommendedName>
        <fullName evidence="4">Transmembrane protein</fullName>
    </recommendedName>
</protein>
<name>A0A3B6VTH3_BRAPL</name>
<evidence type="ECO:0000313" key="2">
    <source>
        <dbReference type="EMBL" id="AGA67272.1"/>
    </source>
</evidence>
<sequence length="246" mass="29064">MIFLKLIPYIIICFILGSIIKFLNYKNIINNLCFNIMNYSKKDYDDIYIYISTYIYWFFIIIFAIIISFLQKQNILLYLFVERKYIIYIFINIFALISAFEIILAIISLFNKNIKTNVIFNNILSSAPISLLYSSRNNKKWTLILLASVIKCLFFNGIIYLSIKNQFQEFNLFFIILVVALLFSFEEMLRLNNFKEALIFIVSCFIITAINAISFEYTNSLIAPIFASVFFTIYYFGQFENMGIYS</sequence>